<feature type="compositionally biased region" description="Basic and acidic residues" evidence="2">
    <location>
        <begin position="1049"/>
        <end position="1062"/>
    </location>
</feature>
<feature type="transmembrane region" description="Helical" evidence="3">
    <location>
        <begin position="152"/>
        <end position="170"/>
    </location>
</feature>
<organism evidence="4 5">
    <name type="scientific">Flavobacterium ponti</name>
    <dbReference type="NCBI Taxonomy" id="665133"/>
    <lineage>
        <taxon>Bacteria</taxon>
        <taxon>Pseudomonadati</taxon>
        <taxon>Bacteroidota</taxon>
        <taxon>Flavobacteriia</taxon>
        <taxon>Flavobacteriales</taxon>
        <taxon>Flavobacteriaceae</taxon>
        <taxon>Flavobacterium</taxon>
    </lineage>
</organism>
<evidence type="ECO:0000256" key="2">
    <source>
        <dbReference type="SAM" id="MobiDB-lite"/>
    </source>
</evidence>
<evidence type="ECO:0000313" key="5">
    <source>
        <dbReference type="Proteomes" id="UP001595885"/>
    </source>
</evidence>
<gene>
    <name evidence="4" type="ORF">ACFO3U_00125</name>
</gene>
<reference evidence="5" key="1">
    <citation type="journal article" date="2019" name="Int. J. Syst. Evol. Microbiol.">
        <title>The Global Catalogue of Microorganisms (GCM) 10K type strain sequencing project: providing services to taxonomists for standard genome sequencing and annotation.</title>
        <authorList>
            <consortium name="The Broad Institute Genomics Platform"/>
            <consortium name="The Broad Institute Genome Sequencing Center for Infectious Disease"/>
            <person name="Wu L."/>
            <person name="Ma J."/>
        </authorList>
    </citation>
    <scope>NUCLEOTIDE SEQUENCE [LARGE SCALE GENOMIC DNA]</scope>
    <source>
        <strain evidence="5">CCUG 50349</strain>
    </source>
</reference>
<dbReference type="Proteomes" id="UP001595885">
    <property type="component" value="Unassembled WGS sequence"/>
</dbReference>
<feature type="region of interest" description="Disordered" evidence="2">
    <location>
        <begin position="929"/>
        <end position="974"/>
    </location>
</feature>
<feature type="compositionally biased region" description="Basic and acidic residues" evidence="2">
    <location>
        <begin position="657"/>
        <end position="735"/>
    </location>
</feature>
<feature type="transmembrane region" description="Helical" evidence="3">
    <location>
        <begin position="57"/>
        <end position="79"/>
    </location>
</feature>
<feature type="coiled-coil region" evidence="1">
    <location>
        <begin position="497"/>
        <end position="531"/>
    </location>
</feature>
<evidence type="ECO:0008006" key="6">
    <source>
        <dbReference type="Google" id="ProtNLM"/>
    </source>
</evidence>
<proteinExistence type="predicted"/>
<comment type="caution">
    <text evidence="4">The sequence shown here is derived from an EMBL/GenBank/DDBJ whole genome shotgun (WGS) entry which is preliminary data.</text>
</comment>
<keyword evidence="5" id="KW-1185">Reference proteome</keyword>
<feature type="region of interest" description="Disordered" evidence="2">
    <location>
        <begin position="1045"/>
        <end position="1068"/>
    </location>
</feature>
<feature type="region of interest" description="Disordered" evidence="2">
    <location>
        <begin position="657"/>
        <end position="767"/>
    </location>
</feature>
<feature type="compositionally biased region" description="Basic and acidic residues" evidence="2">
    <location>
        <begin position="949"/>
        <end position="961"/>
    </location>
</feature>
<accession>A0ABV9P241</accession>
<keyword evidence="3" id="KW-1133">Transmembrane helix</keyword>
<evidence type="ECO:0000256" key="1">
    <source>
        <dbReference type="SAM" id="Coils"/>
    </source>
</evidence>
<sequence>METKSIIFEKLEAFIKRFYTNELIKGIILFVGLGLLYFLFTILVEYFLWLPTSGRTILFWLFVAVQVFLLVRFILFPLFKLFKLQKGINYEQASVIIGNHFSEVNDKLTNFLQLSNQTENSELLLASINQKAETLSPIPFSNAINFNKNKKFLPYAIVPILLLALFFVSGNSKIISQGLDRVVNYNTKYVPPAPFQFVVLNKDLVTQQNKDFTLKVKTVGTIIPENVSLIIGEEEYLLENTNPGEFQFKFDNVISDVNFSLKANSINSKDYNLKVVNVPTINNFEMILSYPSYLKRKSETIKGTGNAIVPEGTSIRWKLTTLATTDIAFISDNKKSVYTSTNGEFSFSKNISQNIEYQLVTSNDKIKNFETLDYQINIVKDQFPFISANKAPDSLKINKEYIIGQLSDDYGLSKLQVVYYPKDKPQQVKRGTLPVKNQTVDQFVYSFPNGLNVEKGVIYDYYFEVFDNDAVNNYKSSKSSVFSHNELTDDQKQDELLKDQNDNINSLEKSLNNQEKQLKELDKLQKMKKEKANLDFKDQKKIEDFIKKQKSQDDMMKEFSKKLSENLENFNPKEEDKLKEELLRRLDESQKQSEKNEKLLNELEELQKKLQDDELFEKADKLKKDSKNQAKNLEQLVELTKRFYVEKKAEQIADKLNKLADKEDKLANENKNNLEEQKKIGDEFEKIKEELEQLDKDNKDLKKPMDIPNDKYEQEDIQDDLKKSEENLQKNDKPKASKSQKSASKKMKEMSQKMSASMEGGESQQLEEDAKALRQILDNLLAFSYDEEALIQPTKSSQSRSLALNKILKKQQELKTQFQHVDDSIFAVSMRNPMITEFVLNEVGEIHYNLDKSLETLADNNVARGASLQQYVLSSANKLADFLSNVQSDMNMQMSGSGKGKGMPKPGQGQGSEKQLSDIIKKQEGLADKVKEGMKPGDKPGKKPGQKPGEGKDGKKQDGKGQGENGEGEGTEGNAGKVLEILKEQQQLRDALQKSLEQQGVNGNNVLNQMKDIEKQLINKGFKNETLQKMLNLKHELLKLENAIQQQGQDEKRKSNTTDDKFSNNASTLPKELQEYIKSIEILNRQSLPLQKNYDQKVKEYFNK</sequence>
<protein>
    <recommendedName>
        <fullName evidence="6">DUF4175 family protein</fullName>
    </recommendedName>
</protein>
<feature type="region of interest" description="Disordered" evidence="2">
    <location>
        <begin position="890"/>
        <end position="916"/>
    </location>
</feature>
<keyword evidence="3" id="KW-0472">Membrane</keyword>
<keyword evidence="1" id="KW-0175">Coiled coil</keyword>
<evidence type="ECO:0000313" key="4">
    <source>
        <dbReference type="EMBL" id="MFC4738390.1"/>
    </source>
</evidence>
<dbReference type="RefSeq" id="WP_379737270.1">
    <property type="nucleotide sequence ID" value="NZ_JBHSGW010000001.1"/>
</dbReference>
<dbReference type="EMBL" id="JBHSGW010000001">
    <property type="protein sequence ID" value="MFC4738390.1"/>
    <property type="molecule type" value="Genomic_DNA"/>
</dbReference>
<evidence type="ECO:0000256" key="3">
    <source>
        <dbReference type="SAM" id="Phobius"/>
    </source>
</evidence>
<keyword evidence="3" id="KW-0812">Transmembrane</keyword>
<feature type="transmembrane region" description="Helical" evidence="3">
    <location>
        <begin position="26"/>
        <end position="51"/>
    </location>
</feature>
<name>A0ABV9P241_9FLAO</name>
<feature type="compositionally biased region" description="Basic and acidic residues" evidence="2">
    <location>
        <begin position="929"/>
        <end position="941"/>
    </location>
</feature>